<proteinExistence type="predicted"/>
<accession>A0A074LNC7</accession>
<sequence>MALAAFELVLRLAPQISHLAIAAVCSCAVLALSLCRNTYEEEPQTQNLPAPALDAVEALQEPVEVHNAVEELAAEEIIVEEQVVEEQVVEEQVVEEQVVEEQVVEEQVVEEQVVEEQVVEEQVVEEQVVEEQVVEEQVVEEQVVEEQVVEEQVVEEQVVEAQVVEAQVAEEPVVSVSPEWLNEKIAEGYMAKATGNYCGAARVFEEAYGCCTDAGLSAMLAEEIADCYQQASSEELKQGA</sequence>
<dbReference type="Proteomes" id="UP000027931">
    <property type="component" value="Unassembled WGS sequence"/>
</dbReference>
<evidence type="ECO:0000313" key="1">
    <source>
        <dbReference type="EMBL" id="KEO83611.1"/>
    </source>
</evidence>
<keyword evidence="2" id="KW-1185">Reference proteome</keyword>
<dbReference type="AlphaFoldDB" id="A0A074LNC7"/>
<dbReference type="STRING" id="1157490.EL26_09370"/>
<gene>
    <name evidence="1" type="ORF">EL26_09370</name>
</gene>
<dbReference type="InterPro" id="IPR052671">
    <property type="entry name" value="Acrosomal_SP-10-like"/>
</dbReference>
<dbReference type="PANTHER" id="PTHR17571">
    <property type="entry name" value="URINARY PROTEIN RUP /ACROSOMAL PROTEIN SP-10"/>
    <property type="match status" value="1"/>
</dbReference>
<comment type="caution">
    <text evidence="1">The sequence shown here is derived from an EMBL/GenBank/DDBJ whole genome shotgun (WGS) entry which is preliminary data.</text>
</comment>
<dbReference type="EMBL" id="JMIR01000010">
    <property type="protein sequence ID" value="KEO83611.1"/>
    <property type="molecule type" value="Genomic_DNA"/>
</dbReference>
<dbReference type="PANTHER" id="PTHR17571:SF34">
    <property type="entry name" value="ACROSOMAL PROTEIN SP-10"/>
    <property type="match status" value="1"/>
</dbReference>
<protein>
    <submittedName>
        <fullName evidence="1">Uncharacterized protein</fullName>
    </submittedName>
</protein>
<name>A0A074LNC7_9BACL</name>
<dbReference type="RefSeq" id="WP_038087043.1">
    <property type="nucleotide sequence ID" value="NZ_JMIR01000010.1"/>
</dbReference>
<organism evidence="1 2">
    <name type="scientific">Tumebacillus flagellatus</name>
    <dbReference type="NCBI Taxonomy" id="1157490"/>
    <lineage>
        <taxon>Bacteria</taxon>
        <taxon>Bacillati</taxon>
        <taxon>Bacillota</taxon>
        <taxon>Bacilli</taxon>
        <taxon>Bacillales</taxon>
        <taxon>Alicyclobacillaceae</taxon>
        <taxon>Tumebacillus</taxon>
    </lineage>
</organism>
<reference evidence="1 2" key="1">
    <citation type="journal article" date="2013" name="Int. J. Syst. Evol. Microbiol.">
        <title>Tumebacillus flagellatus sp. nov., an alpha-amylase/pullulanase-producing bacterium isolated from cassava wastewater.</title>
        <authorList>
            <person name="Wang Q."/>
            <person name="Xie N."/>
            <person name="Qin Y."/>
            <person name="Shen N."/>
            <person name="Zhu J."/>
            <person name="Mi H."/>
            <person name="Huang R."/>
        </authorList>
    </citation>
    <scope>NUCLEOTIDE SEQUENCE [LARGE SCALE GENOMIC DNA]</scope>
    <source>
        <strain evidence="1 2">GST4</strain>
    </source>
</reference>
<evidence type="ECO:0000313" key="2">
    <source>
        <dbReference type="Proteomes" id="UP000027931"/>
    </source>
</evidence>